<dbReference type="ExpressionAtlas" id="B6SRJ1">
    <property type="expression patterns" value="baseline and differential"/>
</dbReference>
<dbReference type="OrthoDB" id="683563at2759"/>
<dbReference type="EMBL" id="EU955356">
    <property type="protein sequence ID" value="ACG27474.1"/>
    <property type="molecule type" value="mRNA"/>
</dbReference>
<keyword evidence="2" id="KW-0067">ATP-binding</keyword>
<reference evidence="4" key="1">
    <citation type="journal article" date="2009" name="Plant Mol. Biol.">
        <title>Insights into corn genes derived from large-scale cDNA sequencing.</title>
        <authorList>
            <person name="Alexandrov N.N."/>
            <person name="Brover V.V."/>
            <person name="Freidin S."/>
            <person name="Troukhan M.E."/>
            <person name="Tatarinova T.V."/>
            <person name="Zhang H."/>
            <person name="Swaller T.J."/>
            <person name="Lu Y.P."/>
            <person name="Bouck J."/>
            <person name="Flavell R.B."/>
            <person name="Feldmann K.A."/>
        </authorList>
    </citation>
    <scope>NUCLEOTIDE SEQUENCE</scope>
</reference>
<evidence type="ECO:0000256" key="2">
    <source>
        <dbReference type="ARBA" id="ARBA00022840"/>
    </source>
</evidence>
<dbReference type="KEGG" id="zma:100279295"/>
<organism evidence="4">
    <name type="scientific">Zea mays</name>
    <name type="common">Maize</name>
    <dbReference type="NCBI Taxonomy" id="4577"/>
    <lineage>
        <taxon>Eukaryota</taxon>
        <taxon>Viridiplantae</taxon>
        <taxon>Streptophyta</taxon>
        <taxon>Embryophyta</taxon>
        <taxon>Tracheophyta</taxon>
        <taxon>Spermatophyta</taxon>
        <taxon>Magnoliopsida</taxon>
        <taxon>Liliopsida</taxon>
        <taxon>Poales</taxon>
        <taxon>Poaceae</taxon>
        <taxon>PACMAD clade</taxon>
        <taxon>Panicoideae</taxon>
        <taxon>Andropogonodae</taxon>
        <taxon>Andropogoneae</taxon>
        <taxon>Tripsacinae</taxon>
        <taxon>Zea</taxon>
    </lineage>
</organism>
<name>B6SRJ1_MAIZE</name>
<protein>
    <recommendedName>
        <fullName evidence="3">Spastin/Vps4 C-terminal domain-containing protein</fullName>
    </recommendedName>
</protein>
<dbReference type="Pfam" id="PF09336">
    <property type="entry name" value="Vps4_C"/>
    <property type="match status" value="1"/>
</dbReference>
<evidence type="ECO:0000259" key="3">
    <source>
        <dbReference type="Pfam" id="PF09336"/>
    </source>
</evidence>
<sequence length="58" mass="6587">MAALEERLEFIENGTSSMGSSCLIKLSHFERALSKIKPSVSEQQIKYYEALSKRYSSN</sequence>
<dbReference type="InterPro" id="IPR015415">
    <property type="entry name" value="Spast_Vps4_C"/>
</dbReference>
<dbReference type="GO" id="GO:0005524">
    <property type="term" value="F:ATP binding"/>
    <property type="evidence" value="ECO:0007669"/>
    <property type="project" value="UniProtKB-KW"/>
</dbReference>
<evidence type="ECO:0000313" key="4">
    <source>
        <dbReference type="EMBL" id="ACG27474.1"/>
    </source>
</evidence>
<dbReference type="AlphaFoldDB" id="B6SRJ1"/>
<feature type="domain" description="Spastin/Vps4 C-terminal" evidence="3">
    <location>
        <begin position="24"/>
        <end position="50"/>
    </location>
</feature>
<dbReference type="Gene3D" id="1.10.8.60">
    <property type="match status" value="1"/>
</dbReference>
<proteinExistence type="evidence at transcript level"/>
<keyword evidence="1" id="KW-0547">Nucleotide-binding</keyword>
<dbReference type="RefSeq" id="NP_001307372.1">
    <property type="nucleotide sequence ID" value="NM_001320443.1"/>
</dbReference>
<evidence type="ECO:0000256" key="1">
    <source>
        <dbReference type="ARBA" id="ARBA00022741"/>
    </source>
</evidence>
<accession>B6SRJ1</accession>
<dbReference type="GeneID" id="100279295"/>